<dbReference type="EMBL" id="BAAAQQ010000001">
    <property type="protein sequence ID" value="GAA2113510.1"/>
    <property type="molecule type" value="Genomic_DNA"/>
</dbReference>
<name>A0ABP5J946_9ACTN</name>
<evidence type="ECO:0000256" key="3">
    <source>
        <dbReference type="ARBA" id="ARBA00023163"/>
    </source>
</evidence>
<dbReference type="SUPFAM" id="SSF48008">
    <property type="entry name" value="GntR ligand-binding domain-like"/>
    <property type="match status" value="1"/>
</dbReference>
<keyword evidence="1" id="KW-0805">Transcription regulation</keyword>
<dbReference type="Pfam" id="PF00392">
    <property type="entry name" value="GntR"/>
    <property type="match status" value="1"/>
</dbReference>
<evidence type="ECO:0000256" key="1">
    <source>
        <dbReference type="ARBA" id="ARBA00023015"/>
    </source>
</evidence>
<feature type="domain" description="HTH gntR-type" evidence="4">
    <location>
        <begin position="11"/>
        <end position="78"/>
    </location>
</feature>
<dbReference type="Gene3D" id="1.10.10.10">
    <property type="entry name" value="Winged helix-like DNA-binding domain superfamily/Winged helix DNA-binding domain"/>
    <property type="match status" value="1"/>
</dbReference>
<accession>A0ABP5J946</accession>
<dbReference type="SMART" id="SM00895">
    <property type="entry name" value="FCD"/>
    <property type="match status" value="1"/>
</dbReference>
<dbReference type="PANTHER" id="PTHR43537">
    <property type="entry name" value="TRANSCRIPTIONAL REGULATOR, GNTR FAMILY"/>
    <property type="match status" value="1"/>
</dbReference>
<evidence type="ECO:0000256" key="2">
    <source>
        <dbReference type="ARBA" id="ARBA00023125"/>
    </source>
</evidence>
<evidence type="ECO:0000313" key="6">
    <source>
        <dbReference type="Proteomes" id="UP001500575"/>
    </source>
</evidence>
<dbReference type="SUPFAM" id="SSF46785">
    <property type="entry name" value="Winged helix' DNA-binding domain"/>
    <property type="match status" value="1"/>
</dbReference>
<evidence type="ECO:0000313" key="5">
    <source>
        <dbReference type="EMBL" id="GAA2113510.1"/>
    </source>
</evidence>
<protein>
    <submittedName>
        <fullName evidence="5">GntR family transcriptional regulator</fullName>
    </submittedName>
</protein>
<dbReference type="Gene3D" id="1.20.120.530">
    <property type="entry name" value="GntR ligand-binding domain-like"/>
    <property type="match status" value="1"/>
</dbReference>
<dbReference type="PANTHER" id="PTHR43537:SF5">
    <property type="entry name" value="UXU OPERON TRANSCRIPTIONAL REGULATOR"/>
    <property type="match status" value="1"/>
</dbReference>
<sequence length="224" mass="25329">MTASQANIGRVSTSEALVSQLKEMILLGTLPVGTRLTEVDIAERYGVSRQSIRLAFSELSRLGLCEQRPHRGVWVRDLQPVDIEDLYWMRFVLESEAVAHVALEPVTWARLERCVVRMERLTPASEWSEVITADWAFHRETVACLGSPRLSRAHDQLEGETSLSFMRCAPDEDVTSVARLHRELLDVIRTGDSEAAVENLRRHLDISKRVVLDRRLDSAPGSTR</sequence>
<dbReference type="Proteomes" id="UP001500575">
    <property type="component" value="Unassembled WGS sequence"/>
</dbReference>
<dbReference type="InterPro" id="IPR000524">
    <property type="entry name" value="Tscrpt_reg_HTH_GntR"/>
</dbReference>
<proteinExistence type="predicted"/>
<evidence type="ECO:0000259" key="4">
    <source>
        <dbReference type="PROSITE" id="PS50949"/>
    </source>
</evidence>
<dbReference type="SMART" id="SM00345">
    <property type="entry name" value="HTH_GNTR"/>
    <property type="match status" value="1"/>
</dbReference>
<dbReference type="CDD" id="cd07377">
    <property type="entry name" value="WHTH_GntR"/>
    <property type="match status" value="1"/>
</dbReference>
<comment type="caution">
    <text evidence="5">The sequence shown here is derived from an EMBL/GenBank/DDBJ whole genome shotgun (WGS) entry which is preliminary data.</text>
</comment>
<dbReference type="InterPro" id="IPR036390">
    <property type="entry name" value="WH_DNA-bd_sf"/>
</dbReference>
<dbReference type="PROSITE" id="PS50949">
    <property type="entry name" value="HTH_GNTR"/>
    <property type="match status" value="1"/>
</dbReference>
<reference evidence="6" key="1">
    <citation type="journal article" date="2019" name="Int. J. Syst. Evol. Microbiol.">
        <title>The Global Catalogue of Microorganisms (GCM) 10K type strain sequencing project: providing services to taxonomists for standard genome sequencing and annotation.</title>
        <authorList>
            <consortium name="The Broad Institute Genomics Platform"/>
            <consortium name="The Broad Institute Genome Sequencing Center for Infectious Disease"/>
            <person name="Wu L."/>
            <person name="Ma J."/>
        </authorList>
    </citation>
    <scope>NUCLEOTIDE SEQUENCE [LARGE SCALE GENOMIC DNA]</scope>
    <source>
        <strain evidence="6">JCM 16021</strain>
    </source>
</reference>
<dbReference type="RefSeq" id="WP_344301553.1">
    <property type="nucleotide sequence ID" value="NZ_BAAAQQ010000001.1"/>
</dbReference>
<keyword evidence="3" id="KW-0804">Transcription</keyword>
<keyword evidence="6" id="KW-1185">Reference proteome</keyword>
<dbReference type="InterPro" id="IPR036388">
    <property type="entry name" value="WH-like_DNA-bd_sf"/>
</dbReference>
<dbReference type="InterPro" id="IPR008920">
    <property type="entry name" value="TF_FadR/GntR_C"/>
</dbReference>
<dbReference type="Pfam" id="PF07729">
    <property type="entry name" value="FCD"/>
    <property type="match status" value="1"/>
</dbReference>
<organism evidence="5 6">
    <name type="scientific">Nocardioides bigeumensis</name>
    <dbReference type="NCBI Taxonomy" id="433657"/>
    <lineage>
        <taxon>Bacteria</taxon>
        <taxon>Bacillati</taxon>
        <taxon>Actinomycetota</taxon>
        <taxon>Actinomycetes</taxon>
        <taxon>Propionibacteriales</taxon>
        <taxon>Nocardioidaceae</taxon>
        <taxon>Nocardioides</taxon>
    </lineage>
</organism>
<dbReference type="InterPro" id="IPR011711">
    <property type="entry name" value="GntR_C"/>
</dbReference>
<gene>
    <name evidence="5" type="ORF">GCM10009843_01270</name>
</gene>
<keyword evidence="2" id="KW-0238">DNA-binding</keyword>